<dbReference type="EMBL" id="LR798274">
    <property type="protein sequence ID" value="CAB5219014.1"/>
    <property type="molecule type" value="Genomic_DNA"/>
</dbReference>
<name>A0A6J7WSE2_9CAUD</name>
<reference evidence="1" key="1">
    <citation type="submission" date="2020-05" db="EMBL/GenBank/DDBJ databases">
        <authorList>
            <person name="Chiriac C."/>
            <person name="Salcher M."/>
            <person name="Ghai R."/>
            <person name="Kavagutti S V."/>
        </authorList>
    </citation>
    <scope>NUCLEOTIDE SEQUENCE</scope>
</reference>
<protein>
    <submittedName>
        <fullName evidence="1">Uncharacterized protein</fullName>
    </submittedName>
</protein>
<accession>A0A6J7WSE2</accession>
<proteinExistence type="predicted"/>
<organism evidence="1">
    <name type="scientific">uncultured Caudovirales phage</name>
    <dbReference type="NCBI Taxonomy" id="2100421"/>
    <lineage>
        <taxon>Viruses</taxon>
        <taxon>Duplodnaviria</taxon>
        <taxon>Heunggongvirae</taxon>
        <taxon>Uroviricota</taxon>
        <taxon>Caudoviricetes</taxon>
        <taxon>Peduoviridae</taxon>
        <taxon>Maltschvirus</taxon>
        <taxon>Maltschvirus maltsch</taxon>
    </lineage>
</organism>
<sequence length="90" mass="10306">MILVTVKHRDGSEAKAQVWASTEIAFERKFKLAWSEAFSTEHTFQEYVYFTAWYALTEEGKCSLDFDSWVKTIETVGVEAPDENPLPQAP</sequence>
<gene>
    <name evidence="1" type="ORF">UFOVP227_20</name>
</gene>
<evidence type="ECO:0000313" key="1">
    <source>
        <dbReference type="EMBL" id="CAB5219014.1"/>
    </source>
</evidence>